<dbReference type="InterPro" id="IPR002491">
    <property type="entry name" value="ABC_transptr_periplasmic_BD"/>
</dbReference>
<comment type="subcellular location">
    <subcellularLocation>
        <location evidence="1">Cell envelope</location>
    </subcellularLocation>
</comment>
<feature type="compositionally biased region" description="Low complexity" evidence="5">
    <location>
        <begin position="28"/>
        <end position="37"/>
    </location>
</feature>
<reference evidence="8" key="2">
    <citation type="submission" date="2020-09" db="EMBL/GenBank/DDBJ databases">
        <authorList>
            <person name="Sun Q."/>
            <person name="Zhou Y."/>
        </authorList>
    </citation>
    <scope>NUCLEOTIDE SEQUENCE</scope>
    <source>
        <strain evidence="8">CGMCC 1.14988</strain>
    </source>
</reference>
<name>A0A8J3ACZ6_9ACTN</name>
<keyword evidence="3" id="KW-0813">Transport</keyword>
<gene>
    <name evidence="8" type="ORF">GCM10011354_33190</name>
</gene>
<feature type="domain" description="Fe/B12 periplasmic-binding" evidence="7">
    <location>
        <begin position="84"/>
        <end position="342"/>
    </location>
</feature>
<feature type="signal peptide" evidence="6">
    <location>
        <begin position="1"/>
        <end position="29"/>
    </location>
</feature>
<dbReference type="Pfam" id="PF01497">
    <property type="entry name" value="Peripla_BP_2"/>
    <property type="match status" value="1"/>
</dbReference>
<dbReference type="SUPFAM" id="SSF53807">
    <property type="entry name" value="Helical backbone' metal receptor"/>
    <property type="match status" value="1"/>
</dbReference>
<dbReference type="PROSITE" id="PS50983">
    <property type="entry name" value="FE_B12_PBP"/>
    <property type="match status" value="1"/>
</dbReference>
<comment type="similarity">
    <text evidence="2">Belongs to the bacterial solute-binding protein 8 family.</text>
</comment>
<dbReference type="RefSeq" id="WP_205745244.1">
    <property type="nucleotide sequence ID" value="NZ_BMHA01000014.1"/>
</dbReference>
<evidence type="ECO:0000256" key="1">
    <source>
        <dbReference type="ARBA" id="ARBA00004196"/>
    </source>
</evidence>
<accession>A0A8J3ACZ6</accession>
<dbReference type="PROSITE" id="PS51257">
    <property type="entry name" value="PROKAR_LIPOPROTEIN"/>
    <property type="match status" value="1"/>
</dbReference>
<dbReference type="AlphaFoldDB" id="A0A8J3ACZ6"/>
<feature type="region of interest" description="Disordered" evidence="5">
    <location>
        <begin position="28"/>
        <end position="65"/>
    </location>
</feature>
<dbReference type="Gene3D" id="3.40.50.1980">
    <property type="entry name" value="Nitrogenase molybdenum iron protein domain"/>
    <property type="match status" value="2"/>
</dbReference>
<evidence type="ECO:0000313" key="9">
    <source>
        <dbReference type="Proteomes" id="UP000650511"/>
    </source>
</evidence>
<protein>
    <submittedName>
        <fullName evidence="8">Iron ABC transporter substrate-binding protein</fullName>
    </submittedName>
</protein>
<dbReference type="CDD" id="cd01140">
    <property type="entry name" value="FatB"/>
    <property type="match status" value="1"/>
</dbReference>
<dbReference type="EMBL" id="BMHA01000014">
    <property type="protein sequence ID" value="GGI09259.1"/>
    <property type="molecule type" value="Genomic_DNA"/>
</dbReference>
<evidence type="ECO:0000256" key="2">
    <source>
        <dbReference type="ARBA" id="ARBA00008814"/>
    </source>
</evidence>
<dbReference type="InterPro" id="IPR051313">
    <property type="entry name" value="Bact_iron-sidero_bind"/>
</dbReference>
<evidence type="ECO:0000256" key="3">
    <source>
        <dbReference type="ARBA" id="ARBA00022448"/>
    </source>
</evidence>
<dbReference type="GO" id="GO:1901678">
    <property type="term" value="P:iron coordination entity transport"/>
    <property type="evidence" value="ECO:0007669"/>
    <property type="project" value="UniProtKB-ARBA"/>
</dbReference>
<keyword evidence="9" id="KW-1185">Reference proteome</keyword>
<evidence type="ECO:0000259" key="7">
    <source>
        <dbReference type="PROSITE" id="PS50983"/>
    </source>
</evidence>
<organism evidence="8 9">
    <name type="scientific">Egicoccus halophilus</name>
    <dbReference type="NCBI Taxonomy" id="1670830"/>
    <lineage>
        <taxon>Bacteria</taxon>
        <taxon>Bacillati</taxon>
        <taxon>Actinomycetota</taxon>
        <taxon>Nitriliruptoria</taxon>
        <taxon>Egicoccales</taxon>
        <taxon>Egicoccaceae</taxon>
        <taxon>Egicoccus</taxon>
    </lineage>
</organism>
<keyword evidence="4 6" id="KW-0732">Signal</keyword>
<dbReference type="PANTHER" id="PTHR30532:SF28">
    <property type="entry name" value="PETROBACTIN-BINDING PROTEIN YCLQ"/>
    <property type="match status" value="1"/>
</dbReference>
<dbReference type="Proteomes" id="UP000650511">
    <property type="component" value="Unassembled WGS sequence"/>
</dbReference>
<reference evidence="8" key="1">
    <citation type="journal article" date="2014" name="Int. J. Syst. Evol. Microbiol.">
        <title>Complete genome sequence of Corynebacterium casei LMG S-19264T (=DSM 44701T), isolated from a smear-ripened cheese.</title>
        <authorList>
            <consortium name="US DOE Joint Genome Institute (JGI-PGF)"/>
            <person name="Walter F."/>
            <person name="Albersmeier A."/>
            <person name="Kalinowski J."/>
            <person name="Ruckert C."/>
        </authorList>
    </citation>
    <scope>NUCLEOTIDE SEQUENCE</scope>
    <source>
        <strain evidence="8">CGMCC 1.14988</strain>
    </source>
</reference>
<evidence type="ECO:0000256" key="6">
    <source>
        <dbReference type="SAM" id="SignalP"/>
    </source>
</evidence>
<dbReference type="PANTHER" id="PTHR30532">
    <property type="entry name" value="IRON III DICITRATE-BINDING PERIPLASMIC PROTEIN"/>
    <property type="match status" value="1"/>
</dbReference>
<proteinExistence type="inferred from homology"/>
<feature type="compositionally biased region" description="Acidic residues" evidence="5">
    <location>
        <begin position="38"/>
        <end position="52"/>
    </location>
</feature>
<evidence type="ECO:0000256" key="5">
    <source>
        <dbReference type="SAM" id="MobiDB-lite"/>
    </source>
</evidence>
<evidence type="ECO:0000256" key="4">
    <source>
        <dbReference type="ARBA" id="ARBA00022729"/>
    </source>
</evidence>
<feature type="chain" id="PRO_5035163765" evidence="6">
    <location>
        <begin position="30"/>
        <end position="342"/>
    </location>
</feature>
<comment type="caution">
    <text evidence="8">The sequence shown here is derived from an EMBL/GenBank/DDBJ whole genome shotgun (WGS) entry which is preliminary data.</text>
</comment>
<sequence>MHRRRLPVRSLALAAVGALALTACGGADATAPAASTDPTDEAATDDPADGADTDAPAADGADTPDEVTVAHAQGETTVPFDPQTVVTFDLGALDTLDALGVEVAGLPDTRLPERLSSYADDAYAKVGTLFEPDYEAVNALGPDLIIVGGRSAETLPELAQIAPTIDLSVDNTDFLTSFGDRLEVIGEIFGEQDRVADELAAIEARIEEVGTLGQQAGTGLILLTTGGEVSAYGPGSRFGLIHDELGVAPAAEDLSDAPHGDAVSFEFILEQDPDHLFVLDRDATIGESGDAAEVVLDNELVARTTAWQQGEVTYLDGFDWYIVPTGLRSVQNMIDTVEAAVS</sequence>
<dbReference type="GO" id="GO:0030288">
    <property type="term" value="C:outer membrane-bounded periplasmic space"/>
    <property type="evidence" value="ECO:0007669"/>
    <property type="project" value="TreeGrafter"/>
</dbReference>
<evidence type="ECO:0000313" key="8">
    <source>
        <dbReference type="EMBL" id="GGI09259.1"/>
    </source>
</evidence>
<dbReference type="InterPro" id="IPR033870">
    <property type="entry name" value="FatB"/>
</dbReference>